<organism evidence="2 3">
    <name type="scientific">Variovorax ginsengisoli</name>
    <dbReference type="NCBI Taxonomy" id="363844"/>
    <lineage>
        <taxon>Bacteria</taxon>
        <taxon>Pseudomonadati</taxon>
        <taxon>Pseudomonadota</taxon>
        <taxon>Betaproteobacteria</taxon>
        <taxon>Burkholderiales</taxon>
        <taxon>Comamonadaceae</taxon>
        <taxon>Variovorax</taxon>
    </lineage>
</organism>
<dbReference type="PANTHER" id="PTHR39664">
    <property type="match status" value="1"/>
</dbReference>
<evidence type="ECO:0000259" key="1">
    <source>
        <dbReference type="Pfam" id="PF01850"/>
    </source>
</evidence>
<feature type="domain" description="PIN" evidence="1">
    <location>
        <begin position="4"/>
        <end position="128"/>
    </location>
</feature>
<evidence type="ECO:0000313" key="2">
    <source>
        <dbReference type="EMBL" id="MDP9899085.1"/>
    </source>
</evidence>
<reference evidence="2 3" key="1">
    <citation type="submission" date="2023-07" db="EMBL/GenBank/DDBJ databases">
        <title>Sorghum-associated microbial communities from plants grown in Nebraska, USA.</title>
        <authorList>
            <person name="Schachtman D."/>
        </authorList>
    </citation>
    <scope>NUCLEOTIDE SEQUENCE [LARGE SCALE GENOMIC DNA]</scope>
    <source>
        <strain evidence="2 3">DS1607</strain>
    </source>
</reference>
<dbReference type="Gene3D" id="3.40.50.1010">
    <property type="entry name" value="5'-nuclease"/>
    <property type="match status" value="1"/>
</dbReference>
<dbReference type="SUPFAM" id="SSF88723">
    <property type="entry name" value="PIN domain-like"/>
    <property type="match status" value="1"/>
</dbReference>
<sequence length="135" mass="14794">MIGLDTNVLVRYLAQDDAKQSAVATRFIETQLNERTPGFISLVVLVEVCWVLERLYAATVKEIGEMVNDLLSTPNFHLQHREAVQEAAQLLLTQKTKGSGFADLLTAQIALNEGCTSIVSFDRGAVRNAGMTLLS</sequence>
<dbReference type="Pfam" id="PF01850">
    <property type="entry name" value="PIN"/>
    <property type="match status" value="1"/>
</dbReference>
<proteinExistence type="predicted"/>
<dbReference type="InterPro" id="IPR029060">
    <property type="entry name" value="PIN-like_dom_sf"/>
</dbReference>
<protein>
    <submittedName>
        <fullName evidence="2">Nucleic-acid-binding protein</fullName>
    </submittedName>
</protein>
<name>A0ABT9S426_9BURK</name>
<accession>A0ABT9S426</accession>
<evidence type="ECO:0000313" key="3">
    <source>
        <dbReference type="Proteomes" id="UP001226867"/>
    </source>
</evidence>
<gene>
    <name evidence="2" type="ORF">J2W36_001330</name>
</gene>
<comment type="caution">
    <text evidence="2">The sequence shown here is derived from an EMBL/GenBank/DDBJ whole genome shotgun (WGS) entry which is preliminary data.</text>
</comment>
<dbReference type="EMBL" id="JAUSRO010000004">
    <property type="protein sequence ID" value="MDP9899085.1"/>
    <property type="molecule type" value="Genomic_DNA"/>
</dbReference>
<dbReference type="Proteomes" id="UP001226867">
    <property type="component" value="Unassembled WGS sequence"/>
</dbReference>
<dbReference type="RefSeq" id="WP_307688910.1">
    <property type="nucleotide sequence ID" value="NZ_JAUSRO010000004.1"/>
</dbReference>
<dbReference type="InterPro" id="IPR002716">
    <property type="entry name" value="PIN_dom"/>
</dbReference>
<dbReference type="CDD" id="cd18683">
    <property type="entry name" value="PIN_VapC-like"/>
    <property type="match status" value="1"/>
</dbReference>
<keyword evidence="3" id="KW-1185">Reference proteome</keyword>
<dbReference type="PANTHER" id="PTHR39664:SF2">
    <property type="entry name" value="NUCLEIC ACID-BINDING PROTEIN, CONTAINING PIN DOMAIN-RELATED"/>
    <property type="match status" value="1"/>
</dbReference>